<accession>A0ABU9I008</accession>
<dbReference type="Proteomes" id="UP001464555">
    <property type="component" value="Unassembled WGS sequence"/>
</dbReference>
<dbReference type="PROSITE" id="PS51257">
    <property type="entry name" value="PROKAR_LIPOPROTEIN"/>
    <property type="match status" value="1"/>
</dbReference>
<evidence type="ECO:0000313" key="2">
    <source>
        <dbReference type="EMBL" id="MEL1245288.1"/>
    </source>
</evidence>
<feature type="chain" id="PRO_5045923499" evidence="1">
    <location>
        <begin position="22"/>
        <end position="187"/>
    </location>
</feature>
<evidence type="ECO:0000256" key="1">
    <source>
        <dbReference type="SAM" id="SignalP"/>
    </source>
</evidence>
<protein>
    <submittedName>
        <fullName evidence="2">Type 1 periplasmic binding fold superfamily protein</fullName>
    </submittedName>
</protein>
<keyword evidence="3" id="KW-1185">Reference proteome</keyword>
<proteinExistence type="predicted"/>
<gene>
    <name evidence="2" type="ORF">AAEO56_13510</name>
</gene>
<sequence>MKNFRILALALITITSFSSCSSDDNNGPVNEEEVITTVSATFTPVGGGTPVVLISRDLDGDGPDAPVVSVSGSFTAGRAYEGAVNFLNELTNPAEEITGEIQEEGTQHQIFFQHSGIGTFTYADEDADGHPVGLSFLFTATTTPGAGSLTVTLRHQPNKSAEGVSGGTITNAGGSTDAQVNFSVVVE</sequence>
<organism evidence="2 3">
    <name type="scientific">Flavobacterium arundinis</name>
    <dbReference type="NCBI Taxonomy" id="3139143"/>
    <lineage>
        <taxon>Bacteria</taxon>
        <taxon>Pseudomonadati</taxon>
        <taxon>Bacteroidota</taxon>
        <taxon>Flavobacteriia</taxon>
        <taxon>Flavobacteriales</taxon>
        <taxon>Flavobacteriaceae</taxon>
        <taxon>Flavobacterium</taxon>
    </lineage>
</organism>
<reference evidence="2 3" key="1">
    <citation type="submission" date="2024-04" db="EMBL/GenBank/DDBJ databases">
        <title>Flavobacterium sp. DGU11 16S ribosomal RNA gene Genome sequencing and assembly.</title>
        <authorList>
            <person name="Park S."/>
        </authorList>
    </citation>
    <scope>NUCLEOTIDE SEQUENCE [LARGE SCALE GENOMIC DNA]</scope>
    <source>
        <strain evidence="2 3">DGU11</strain>
    </source>
</reference>
<dbReference type="EMBL" id="JBBYHR010000007">
    <property type="protein sequence ID" value="MEL1245288.1"/>
    <property type="molecule type" value="Genomic_DNA"/>
</dbReference>
<keyword evidence="1" id="KW-0732">Signal</keyword>
<evidence type="ECO:0000313" key="3">
    <source>
        <dbReference type="Proteomes" id="UP001464555"/>
    </source>
</evidence>
<comment type="caution">
    <text evidence="2">The sequence shown here is derived from an EMBL/GenBank/DDBJ whole genome shotgun (WGS) entry which is preliminary data.</text>
</comment>
<name>A0ABU9I008_9FLAO</name>
<dbReference type="RefSeq" id="WP_341697598.1">
    <property type="nucleotide sequence ID" value="NZ_JBBYHR010000007.1"/>
</dbReference>
<feature type="signal peptide" evidence="1">
    <location>
        <begin position="1"/>
        <end position="21"/>
    </location>
</feature>